<dbReference type="SUPFAM" id="SSF100950">
    <property type="entry name" value="NagB/RpiA/CoA transferase-like"/>
    <property type="match status" value="1"/>
</dbReference>
<sequence length="233" mass="25421">MNITYWEDYAQMSVRAAALVLAEITQKPNLLLCAATGHSPAGLYEELVEHAASNPALFGQLRVVKLDEWGGVSPQSPISCEHYLQTRLVQPLRIAPERYLSFRSEAADPAEECQRVQEALDQVGPLDVCILGIGQNGHLALNEPHPTLEPLCHVAQLSDTTLHHPMFQGEAAPSFGLTLGMQALLQARKVILLVAGAHKEQAREALLSGKITTALPASFLWLHRDVECLVVKA</sequence>
<keyword evidence="4" id="KW-1185">Reference proteome</keyword>
<evidence type="ECO:0000259" key="2">
    <source>
        <dbReference type="Pfam" id="PF01182"/>
    </source>
</evidence>
<dbReference type="PANTHER" id="PTHR11280">
    <property type="entry name" value="GLUCOSAMINE-6-PHOSPHATE ISOMERASE"/>
    <property type="match status" value="1"/>
</dbReference>
<dbReference type="AlphaFoldDB" id="A0A1G8ZTC8"/>
<dbReference type="PANTHER" id="PTHR11280:SF5">
    <property type="entry name" value="GLUCOSAMINE-6-PHOSPHATE ISOMERASE"/>
    <property type="match status" value="1"/>
</dbReference>
<dbReference type="EMBL" id="FNFO01000002">
    <property type="protein sequence ID" value="SDK18376.1"/>
    <property type="molecule type" value="Genomic_DNA"/>
</dbReference>
<dbReference type="Pfam" id="PF01182">
    <property type="entry name" value="Glucosamine_iso"/>
    <property type="match status" value="1"/>
</dbReference>
<accession>A0A1G8ZTC8</accession>
<dbReference type="GO" id="GO:0005975">
    <property type="term" value="P:carbohydrate metabolic process"/>
    <property type="evidence" value="ECO:0007669"/>
    <property type="project" value="InterPro"/>
</dbReference>
<dbReference type="InterPro" id="IPR037171">
    <property type="entry name" value="NagB/RpiA_transferase-like"/>
</dbReference>
<dbReference type="Proteomes" id="UP000198510">
    <property type="component" value="Unassembled WGS sequence"/>
</dbReference>
<dbReference type="GO" id="GO:0005829">
    <property type="term" value="C:cytosol"/>
    <property type="evidence" value="ECO:0007669"/>
    <property type="project" value="TreeGrafter"/>
</dbReference>
<dbReference type="GO" id="GO:0019262">
    <property type="term" value="P:N-acetylneuraminate catabolic process"/>
    <property type="evidence" value="ECO:0007669"/>
    <property type="project" value="TreeGrafter"/>
</dbReference>
<organism evidence="3 4">
    <name type="scientific">Catalinimonas alkaloidigena</name>
    <dbReference type="NCBI Taxonomy" id="1075417"/>
    <lineage>
        <taxon>Bacteria</taxon>
        <taxon>Pseudomonadati</taxon>
        <taxon>Bacteroidota</taxon>
        <taxon>Cytophagia</taxon>
        <taxon>Cytophagales</taxon>
        <taxon>Catalimonadaceae</taxon>
        <taxon>Catalinimonas</taxon>
    </lineage>
</organism>
<keyword evidence="3" id="KW-0413">Isomerase</keyword>
<dbReference type="Gene3D" id="3.40.50.1360">
    <property type="match status" value="1"/>
</dbReference>
<dbReference type="GO" id="GO:0004342">
    <property type="term" value="F:glucosamine-6-phosphate deaminase activity"/>
    <property type="evidence" value="ECO:0007669"/>
    <property type="project" value="InterPro"/>
</dbReference>
<keyword evidence="1" id="KW-0378">Hydrolase</keyword>
<dbReference type="GO" id="GO:0016853">
    <property type="term" value="F:isomerase activity"/>
    <property type="evidence" value="ECO:0007669"/>
    <property type="project" value="UniProtKB-KW"/>
</dbReference>
<evidence type="ECO:0000313" key="3">
    <source>
        <dbReference type="EMBL" id="SDK18376.1"/>
    </source>
</evidence>
<evidence type="ECO:0000256" key="1">
    <source>
        <dbReference type="ARBA" id="ARBA00022801"/>
    </source>
</evidence>
<dbReference type="GO" id="GO:0042802">
    <property type="term" value="F:identical protein binding"/>
    <property type="evidence" value="ECO:0007669"/>
    <property type="project" value="TreeGrafter"/>
</dbReference>
<dbReference type="GO" id="GO:0006043">
    <property type="term" value="P:glucosamine catabolic process"/>
    <property type="evidence" value="ECO:0007669"/>
    <property type="project" value="TreeGrafter"/>
</dbReference>
<name>A0A1G8ZTC8_9BACT</name>
<dbReference type="InterPro" id="IPR006148">
    <property type="entry name" value="Glc/Gal-6P_isomerase"/>
</dbReference>
<proteinExistence type="predicted"/>
<dbReference type="InterPro" id="IPR004547">
    <property type="entry name" value="Glucosamine6P_isomerase"/>
</dbReference>
<feature type="domain" description="Glucosamine/galactosamine-6-phosphate isomerase" evidence="2">
    <location>
        <begin position="16"/>
        <end position="220"/>
    </location>
</feature>
<gene>
    <name evidence="3" type="ORF">SAMN05421823_10285</name>
</gene>
<evidence type="ECO:0000313" key="4">
    <source>
        <dbReference type="Proteomes" id="UP000198510"/>
    </source>
</evidence>
<dbReference type="InterPro" id="IPR018321">
    <property type="entry name" value="Glucosamine6P_isomerase_CS"/>
</dbReference>
<dbReference type="GO" id="GO:0006046">
    <property type="term" value="P:N-acetylglucosamine catabolic process"/>
    <property type="evidence" value="ECO:0007669"/>
    <property type="project" value="TreeGrafter"/>
</dbReference>
<reference evidence="3 4" key="1">
    <citation type="submission" date="2016-10" db="EMBL/GenBank/DDBJ databases">
        <authorList>
            <person name="de Groot N.N."/>
        </authorList>
    </citation>
    <scope>NUCLEOTIDE SEQUENCE [LARGE SCALE GENOMIC DNA]</scope>
    <source>
        <strain evidence="3 4">DSM 25186</strain>
    </source>
</reference>
<dbReference type="NCBIfam" id="NF007291">
    <property type="entry name" value="PRK09762.1"/>
    <property type="match status" value="1"/>
</dbReference>
<dbReference type="RefSeq" id="WP_089679385.1">
    <property type="nucleotide sequence ID" value="NZ_FNFO01000002.1"/>
</dbReference>
<dbReference type="STRING" id="1075417.SAMN05421823_10285"/>
<dbReference type="PROSITE" id="PS01161">
    <property type="entry name" value="GLC_GALNAC_ISOMERASE"/>
    <property type="match status" value="1"/>
</dbReference>
<dbReference type="OrthoDB" id="9791139at2"/>
<protein>
    <submittedName>
        <fullName evidence="3">Galactosamine-6-phosphate isomerase</fullName>
    </submittedName>
</protein>